<reference evidence="3" key="1">
    <citation type="submission" date="2016-10" db="EMBL/GenBank/DDBJ databases">
        <authorList>
            <person name="Varghese N."/>
            <person name="Submissions S."/>
        </authorList>
    </citation>
    <scope>NUCLEOTIDE SEQUENCE [LARGE SCALE GENOMIC DNA]</scope>
    <source>
        <strain evidence="3">Gh-105</strain>
    </source>
</reference>
<accession>A0A1I2T4R4</accession>
<dbReference type="Proteomes" id="UP000199229">
    <property type="component" value="Unassembled WGS sequence"/>
</dbReference>
<protein>
    <recommendedName>
        <fullName evidence="4">Lysozyme inhibitor LprI N-terminal domain-containing protein</fullName>
    </recommendedName>
</protein>
<feature type="signal peptide" evidence="1">
    <location>
        <begin position="1"/>
        <end position="31"/>
    </location>
</feature>
<keyword evidence="3" id="KW-1185">Reference proteome</keyword>
<evidence type="ECO:0000313" key="2">
    <source>
        <dbReference type="EMBL" id="SFG59820.1"/>
    </source>
</evidence>
<sequence length="114" mass="11867">MGEPPTMTIRAGAACALLLTLACGYPGFARAGEAADLHAAWRGCLQRSFAAQAAQTSRADAVEASLRACRTREAAYLAALSTSPLLDDEDVARARPALIQKAKGWLLAGAARPL</sequence>
<evidence type="ECO:0000256" key="1">
    <source>
        <dbReference type="SAM" id="SignalP"/>
    </source>
</evidence>
<gene>
    <name evidence="2" type="ORF">SAMN05192565_106112</name>
</gene>
<organism evidence="2 3">
    <name type="scientific">Methylobacterium gossipiicola</name>
    <dbReference type="NCBI Taxonomy" id="582675"/>
    <lineage>
        <taxon>Bacteria</taxon>
        <taxon>Pseudomonadati</taxon>
        <taxon>Pseudomonadota</taxon>
        <taxon>Alphaproteobacteria</taxon>
        <taxon>Hyphomicrobiales</taxon>
        <taxon>Methylobacteriaceae</taxon>
        <taxon>Methylobacterium</taxon>
    </lineage>
</organism>
<dbReference type="AlphaFoldDB" id="A0A1I2T4R4"/>
<keyword evidence="1" id="KW-0732">Signal</keyword>
<proteinExistence type="predicted"/>
<dbReference type="EMBL" id="FOPM01000006">
    <property type="protein sequence ID" value="SFG59820.1"/>
    <property type="molecule type" value="Genomic_DNA"/>
</dbReference>
<evidence type="ECO:0008006" key="4">
    <source>
        <dbReference type="Google" id="ProtNLM"/>
    </source>
</evidence>
<evidence type="ECO:0000313" key="3">
    <source>
        <dbReference type="Proteomes" id="UP000199229"/>
    </source>
</evidence>
<name>A0A1I2T4R4_9HYPH</name>
<feature type="chain" id="PRO_5011716086" description="Lysozyme inhibitor LprI N-terminal domain-containing protein" evidence="1">
    <location>
        <begin position="32"/>
        <end position="114"/>
    </location>
</feature>